<protein>
    <recommendedName>
        <fullName evidence="5">PEP-CTERM protein-sorting domain-containing protein</fullName>
    </recommendedName>
</protein>
<keyword evidence="2" id="KW-0732">Signal</keyword>
<keyword evidence="4" id="KW-1185">Reference proteome</keyword>
<gene>
    <name evidence="3" type="ORF">J2X05_003624</name>
</gene>
<evidence type="ECO:0000313" key="3">
    <source>
        <dbReference type="EMBL" id="MDR7091589.1"/>
    </source>
</evidence>
<comment type="caution">
    <text evidence="3">The sequence shown here is derived from an EMBL/GenBank/DDBJ whole genome shotgun (WGS) entry which is preliminary data.</text>
</comment>
<evidence type="ECO:0008006" key="5">
    <source>
        <dbReference type="Google" id="ProtNLM"/>
    </source>
</evidence>
<proteinExistence type="predicted"/>
<reference evidence="3 4" key="1">
    <citation type="submission" date="2023-07" db="EMBL/GenBank/DDBJ databases">
        <title>Sorghum-associated microbial communities from plants grown in Nebraska, USA.</title>
        <authorList>
            <person name="Schachtman D."/>
        </authorList>
    </citation>
    <scope>NUCLEOTIDE SEQUENCE [LARGE SCALE GENOMIC DNA]</scope>
    <source>
        <strain evidence="3 4">BE190</strain>
    </source>
</reference>
<feature type="signal peptide" evidence="2">
    <location>
        <begin position="1"/>
        <end position="33"/>
    </location>
</feature>
<organism evidence="3 4">
    <name type="scientific">Cellvibrio fibrivorans</name>
    <dbReference type="NCBI Taxonomy" id="126350"/>
    <lineage>
        <taxon>Bacteria</taxon>
        <taxon>Pseudomonadati</taxon>
        <taxon>Pseudomonadota</taxon>
        <taxon>Gammaproteobacteria</taxon>
        <taxon>Cellvibrionales</taxon>
        <taxon>Cellvibrionaceae</taxon>
        <taxon>Cellvibrio</taxon>
    </lineage>
</organism>
<keyword evidence="1" id="KW-1133">Transmembrane helix</keyword>
<keyword evidence="1" id="KW-0812">Transmembrane</keyword>
<evidence type="ECO:0000313" key="4">
    <source>
        <dbReference type="Proteomes" id="UP001253595"/>
    </source>
</evidence>
<accession>A0ABU1V2A1</accession>
<dbReference type="Proteomes" id="UP001253595">
    <property type="component" value="Unassembled WGS sequence"/>
</dbReference>
<name>A0ABU1V2A1_9GAMM</name>
<feature type="transmembrane region" description="Helical" evidence="1">
    <location>
        <begin position="193"/>
        <end position="210"/>
    </location>
</feature>
<evidence type="ECO:0000256" key="1">
    <source>
        <dbReference type="SAM" id="Phobius"/>
    </source>
</evidence>
<dbReference type="EMBL" id="JAVDVX010000007">
    <property type="protein sequence ID" value="MDR7091589.1"/>
    <property type="molecule type" value="Genomic_DNA"/>
</dbReference>
<dbReference type="RefSeq" id="WP_310075037.1">
    <property type="nucleotide sequence ID" value="NZ_JAVDVX010000007.1"/>
</dbReference>
<evidence type="ECO:0000256" key="2">
    <source>
        <dbReference type="SAM" id="SignalP"/>
    </source>
</evidence>
<keyword evidence="1" id="KW-0472">Membrane</keyword>
<feature type="chain" id="PRO_5046039242" description="PEP-CTERM protein-sorting domain-containing protein" evidence="2">
    <location>
        <begin position="34"/>
        <end position="219"/>
    </location>
</feature>
<sequence>MGAIFYRIVKQIKKFTLPTVIALVLIGTNSANAVVIDFDDIRYVPADEMFPHFSDNPLTDQYLDKGLLIDGGFLVGESLPDGSNDNQLLGSNFLLLRFVGNLPTYVSMYVSAAHEQAVFLNAFGEGGWLAQKQTSGYAGPYNETPYIDNQLVSFYAPEGISFITLEAFYGLRTGAVVDNLFYDYSTSVPEPSLFILLISGLLMIALSSVIHRQCELVEK</sequence>